<proteinExistence type="predicted"/>
<dbReference type="AlphaFoldDB" id="A0AAD3SJ21"/>
<feature type="compositionally biased region" description="Polar residues" evidence="1">
    <location>
        <begin position="11"/>
        <end position="36"/>
    </location>
</feature>
<name>A0AAD3SJ21_NEPGR</name>
<feature type="region of interest" description="Disordered" evidence="1">
    <location>
        <begin position="1"/>
        <end position="58"/>
    </location>
</feature>
<feature type="compositionally biased region" description="Basic and acidic residues" evidence="1">
    <location>
        <begin position="1"/>
        <end position="10"/>
    </location>
</feature>
<evidence type="ECO:0000313" key="2">
    <source>
        <dbReference type="EMBL" id="GMH12363.1"/>
    </source>
</evidence>
<accession>A0AAD3SJ21</accession>
<sequence length="88" mass="8778">METSTLHHDAPTSSTATGSWENGSGDAQANKPTTSGVGSGACPRPSVSMTSADSSAHSGSLAAMIPAGFGMSISTSLMTMTDVPRCSR</sequence>
<protein>
    <submittedName>
        <fullName evidence="2">Uncharacterized protein</fullName>
    </submittedName>
</protein>
<organism evidence="2 3">
    <name type="scientific">Nepenthes gracilis</name>
    <name type="common">Slender pitcher plant</name>
    <dbReference type="NCBI Taxonomy" id="150966"/>
    <lineage>
        <taxon>Eukaryota</taxon>
        <taxon>Viridiplantae</taxon>
        <taxon>Streptophyta</taxon>
        <taxon>Embryophyta</taxon>
        <taxon>Tracheophyta</taxon>
        <taxon>Spermatophyta</taxon>
        <taxon>Magnoliopsida</taxon>
        <taxon>eudicotyledons</taxon>
        <taxon>Gunneridae</taxon>
        <taxon>Pentapetalae</taxon>
        <taxon>Caryophyllales</taxon>
        <taxon>Nepenthaceae</taxon>
        <taxon>Nepenthes</taxon>
    </lineage>
</organism>
<evidence type="ECO:0000313" key="3">
    <source>
        <dbReference type="Proteomes" id="UP001279734"/>
    </source>
</evidence>
<dbReference type="EMBL" id="BSYO01000012">
    <property type="protein sequence ID" value="GMH12363.1"/>
    <property type="molecule type" value="Genomic_DNA"/>
</dbReference>
<comment type="caution">
    <text evidence="2">The sequence shown here is derived from an EMBL/GenBank/DDBJ whole genome shotgun (WGS) entry which is preliminary data.</text>
</comment>
<gene>
    <name evidence="2" type="ORF">Nepgr_014204</name>
</gene>
<evidence type="ECO:0000256" key="1">
    <source>
        <dbReference type="SAM" id="MobiDB-lite"/>
    </source>
</evidence>
<reference evidence="2" key="1">
    <citation type="submission" date="2023-05" db="EMBL/GenBank/DDBJ databases">
        <title>Nepenthes gracilis genome sequencing.</title>
        <authorList>
            <person name="Fukushima K."/>
        </authorList>
    </citation>
    <scope>NUCLEOTIDE SEQUENCE</scope>
    <source>
        <strain evidence="2">SING2019-196</strain>
    </source>
</reference>
<dbReference type="Proteomes" id="UP001279734">
    <property type="component" value="Unassembled WGS sequence"/>
</dbReference>
<feature type="compositionally biased region" description="Polar residues" evidence="1">
    <location>
        <begin position="47"/>
        <end position="58"/>
    </location>
</feature>
<keyword evidence="3" id="KW-1185">Reference proteome</keyword>